<gene>
    <name evidence="2" type="ordered locus">Mcup_0883</name>
</gene>
<dbReference type="GO" id="GO:0032259">
    <property type="term" value="P:methylation"/>
    <property type="evidence" value="ECO:0007669"/>
    <property type="project" value="UniProtKB-KW"/>
</dbReference>
<dbReference type="AlphaFoldDB" id="F4G2E0"/>
<dbReference type="Proteomes" id="UP000007812">
    <property type="component" value="Chromosome"/>
</dbReference>
<dbReference type="InterPro" id="IPR029063">
    <property type="entry name" value="SAM-dependent_MTases_sf"/>
</dbReference>
<dbReference type="eggNOG" id="arCOG02703">
    <property type="taxonomic scope" value="Archaea"/>
</dbReference>
<dbReference type="CDD" id="cd02440">
    <property type="entry name" value="AdoMet_MTases"/>
    <property type="match status" value="1"/>
</dbReference>
<sequence>MPPTKVVDRFRDYLRPGMTLLDVGSGPGFFLPILSKLVGEEGKVWAVDPDPRAIERIRKRGLSNVEPRIGTASSLDFLPDKSVDFVFSNLVLCCLLDHEGAVKEMLRVMKDGSKAYISVTRSRGKDPRNFRTEEWRDLESKLKIIRRGSSIMELWMLAEKPGIKQ</sequence>
<dbReference type="SUPFAM" id="SSF53335">
    <property type="entry name" value="S-adenosyl-L-methionine-dependent methyltransferases"/>
    <property type="match status" value="1"/>
</dbReference>
<evidence type="ECO:0000313" key="2">
    <source>
        <dbReference type="EMBL" id="AEB94988.1"/>
    </source>
</evidence>
<keyword evidence="2" id="KW-0808">Transferase</keyword>
<dbReference type="PANTHER" id="PTHR43861">
    <property type="entry name" value="TRANS-ACONITATE 2-METHYLTRANSFERASE-RELATED"/>
    <property type="match status" value="1"/>
</dbReference>
<keyword evidence="2" id="KW-0489">Methyltransferase</keyword>
<dbReference type="HOGENOM" id="CLU_129117_0_0_2"/>
<dbReference type="Gene3D" id="3.40.50.150">
    <property type="entry name" value="Vaccinia Virus protein VP39"/>
    <property type="match status" value="1"/>
</dbReference>
<dbReference type="GO" id="GO:0008757">
    <property type="term" value="F:S-adenosylmethionine-dependent methyltransferase activity"/>
    <property type="evidence" value="ECO:0007669"/>
    <property type="project" value="InterPro"/>
</dbReference>
<protein>
    <submittedName>
        <fullName evidence="2">Methyltransferase type 11</fullName>
    </submittedName>
</protein>
<keyword evidence="3" id="KW-1185">Reference proteome</keyword>
<feature type="domain" description="Methyltransferase type 11" evidence="1">
    <location>
        <begin position="21"/>
        <end position="116"/>
    </location>
</feature>
<dbReference type="PATRIC" id="fig|1006006.8.peg.882"/>
<reference evidence="2 3" key="1">
    <citation type="journal article" date="2011" name="J. Bacteriol.">
        <title>Complete genome sequence of Metallosphaera cuprina, a metal sulfide-oxidizing archaeon from a hot spring.</title>
        <authorList>
            <person name="Liu L.J."/>
            <person name="You X.Y."/>
            <person name="Zheng H."/>
            <person name="Wang S."/>
            <person name="Jiang C.Y."/>
            <person name="Liu S.J."/>
        </authorList>
    </citation>
    <scope>NUCLEOTIDE SEQUENCE [LARGE SCALE GENOMIC DNA]</scope>
    <source>
        <strain evidence="2 3">Ar-4</strain>
    </source>
</reference>
<dbReference type="EMBL" id="CP002656">
    <property type="protein sequence ID" value="AEB94988.1"/>
    <property type="molecule type" value="Genomic_DNA"/>
</dbReference>
<name>F4G2E0_METCR</name>
<proteinExistence type="predicted"/>
<evidence type="ECO:0000259" key="1">
    <source>
        <dbReference type="Pfam" id="PF08241"/>
    </source>
</evidence>
<evidence type="ECO:0000313" key="3">
    <source>
        <dbReference type="Proteomes" id="UP000007812"/>
    </source>
</evidence>
<accession>F4G2E0</accession>
<dbReference type="Pfam" id="PF08241">
    <property type="entry name" value="Methyltransf_11"/>
    <property type="match status" value="1"/>
</dbReference>
<organism evidence="2 3">
    <name type="scientific">Metallosphaera cuprina (strain Ar-4)</name>
    <dbReference type="NCBI Taxonomy" id="1006006"/>
    <lineage>
        <taxon>Archaea</taxon>
        <taxon>Thermoproteota</taxon>
        <taxon>Thermoprotei</taxon>
        <taxon>Sulfolobales</taxon>
        <taxon>Sulfolobaceae</taxon>
        <taxon>Metallosphaera</taxon>
    </lineage>
</organism>
<dbReference type="STRING" id="1006006.Mcup_0883"/>
<dbReference type="InterPro" id="IPR013216">
    <property type="entry name" value="Methyltransf_11"/>
</dbReference>
<dbReference type="KEGG" id="mcn:Mcup_0883"/>